<evidence type="ECO:0000256" key="6">
    <source>
        <dbReference type="SAM" id="Phobius"/>
    </source>
</evidence>
<sequence>MGFPKASMLAFYWNFFAREDRRAIRNSLSAIGLFVAACYLAILFSNTFYCGKNVSVQWSQADDACSVFYARTPFLLNFALSLACYVVIYAWPLLPLSQHALRESTGLLVIFVLGALAIASGVFRFLCLTIGARKENLIYILSMLEMTLSIVVVSASGLQANQSP</sequence>
<accession>A0A4Q4N0V0</accession>
<comment type="caution">
    <text evidence="8">The sequence shown here is derived from an EMBL/GenBank/DDBJ whole genome shotgun (WGS) entry which is preliminary data.</text>
</comment>
<evidence type="ECO:0000256" key="2">
    <source>
        <dbReference type="ARBA" id="ARBA00022692"/>
    </source>
</evidence>
<keyword evidence="2 6" id="KW-0812">Transmembrane</keyword>
<evidence type="ECO:0000313" key="9">
    <source>
        <dbReference type="Proteomes" id="UP000291422"/>
    </source>
</evidence>
<dbReference type="VEuPathDB" id="FungiDB:CC77DRAFT_924755"/>
<protein>
    <recommendedName>
        <fullName evidence="7">Rhodopsin domain-containing protein</fullName>
    </recommendedName>
</protein>
<proteinExistence type="inferred from homology"/>
<dbReference type="PANTHER" id="PTHR33048:SF92">
    <property type="entry name" value="INTEGRAL MEMBRANE PROTEIN"/>
    <property type="match status" value="1"/>
</dbReference>
<evidence type="ECO:0000256" key="3">
    <source>
        <dbReference type="ARBA" id="ARBA00022989"/>
    </source>
</evidence>
<dbReference type="InterPro" id="IPR049326">
    <property type="entry name" value="Rhodopsin_dom_fungi"/>
</dbReference>
<dbReference type="PANTHER" id="PTHR33048">
    <property type="entry name" value="PTH11-LIKE INTEGRAL MEMBRANE PROTEIN (AFU_ORTHOLOGUE AFUA_5G11245)"/>
    <property type="match status" value="1"/>
</dbReference>
<keyword evidence="3 6" id="KW-1133">Transmembrane helix</keyword>
<dbReference type="AlphaFoldDB" id="A0A4Q4N0V0"/>
<feature type="transmembrane region" description="Helical" evidence="6">
    <location>
        <begin position="28"/>
        <end position="49"/>
    </location>
</feature>
<name>A0A4Q4N0V0_ALTAL</name>
<comment type="similarity">
    <text evidence="5">Belongs to the SAT4 family.</text>
</comment>
<keyword evidence="4 6" id="KW-0472">Membrane</keyword>
<reference evidence="9" key="1">
    <citation type="journal article" date="2019" name="bioRxiv">
        <title>Genomics, evolutionary history and diagnostics of the Alternaria alternata species group including apple and Asian pear pathotypes.</title>
        <authorList>
            <person name="Armitage A.D."/>
            <person name="Cockerton H.M."/>
            <person name="Sreenivasaprasad S."/>
            <person name="Woodhall J.W."/>
            <person name="Lane C.R."/>
            <person name="Harrison R.J."/>
            <person name="Clarkson J.P."/>
        </authorList>
    </citation>
    <scope>NUCLEOTIDE SEQUENCE [LARGE SCALE GENOMIC DNA]</scope>
    <source>
        <strain evidence="9">FERA 1177</strain>
    </source>
</reference>
<gene>
    <name evidence="8" type="ORF">AA0117_g11640</name>
</gene>
<evidence type="ECO:0000259" key="7">
    <source>
        <dbReference type="Pfam" id="PF20684"/>
    </source>
</evidence>
<dbReference type="GO" id="GO:0016020">
    <property type="term" value="C:membrane"/>
    <property type="evidence" value="ECO:0007669"/>
    <property type="project" value="UniProtKB-SubCell"/>
</dbReference>
<dbReference type="InterPro" id="IPR052337">
    <property type="entry name" value="SAT4-like"/>
</dbReference>
<feature type="transmembrane region" description="Helical" evidence="6">
    <location>
        <begin position="106"/>
        <end position="131"/>
    </location>
</feature>
<evidence type="ECO:0000256" key="5">
    <source>
        <dbReference type="ARBA" id="ARBA00038359"/>
    </source>
</evidence>
<feature type="domain" description="Rhodopsin" evidence="7">
    <location>
        <begin position="2"/>
        <end position="155"/>
    </location>
</feature>
<dbReference type="Pfam" id="PF20684">
    <property type="entry name" value="Fung_rhodopsin"/>
    <property type="match status" value="1"/>
</dbReference>
<comment type="subcellular location">
    <subcellularLocation>
        <location evidence="1">Membrane</location>
        <topology evidence="1">Multi-pass membrane protein</topology>
    </subcellularLocation>
</comment>
<dbReference type="EMBL" id="PDXD01000055">
    <property type="protein sequence ID" value="RYN67309.1"/>
    <property type="molecule type" value="Genomic_DNA"/>
</dbReference>
<evidence type="ECO:0000256" key="1">
    <source>
        <dbReference type="ARBA" id="ARBA00004141"/>
    </source>
</evidence>
<evidence type="ECO:0000313" key="8">
    <source>
        <dbReference type="EMBL" id="RYN67309.1"/>
    </source>
</evidence>
<dbReference type="Proteomes" id="UP000291422">
    <property type="component" value="Unassembled WGS sequence"/>
</dbReference>
<evidence type="ECO:0000256" key="4">
    <source>
        <dbReference type="ARBA" id="ARBA00023136"/>
    </source>
</evidence>
<feature type="transmembrane region" description="Helical" evidence="6">
    <location>
        <begin position="74"/>
        <end position="94"/>
    </location>
</feature>
<feature type="transmembrane region" description="Helical" evidence="6">
    <location>
        <begin position="137"/>
        <end position="158"/>
    </location>
</feature>
<organism evidence="8 9">
    <name type="scientific">Alternaria alternata</name>
    <name type="common">Alternaria rot fungus</name>
    <name type="synonym">Torula alternata</name>
    <dbReference type="NCBI Taxonomy" id="5599"/>
    <lineage>
        <taxon>Eukaryota</taxon>
        <taxon>Fungi</taxon>
        <taxon>Dikarya</taxon>
        <taxon>Ascomycota</taxon>
        <taxon>Pezizomycotina</taxon>
        <taxon>Dothideomycetes</taxon>
        <taxon>Pleosporomycetidae</taxon>
        <taxon>Pleosporales</taxon>
        <taxon>Pleosporineae</taxon>
        <taxon>Pleosporaceae</taxon>
        <taxon>Alternaria</taxon>
        <taxon>Alternaria sect. Alternaria</taxon>
        <taxon>Alternaria alternata complex</taxon>
    </lineage>
</organism>